<feature type="region of interest" description="Disordered" evidence="1">
    <location>
        <begin position="371"/>
        <end position="404"/>
    </location>
</feature>
<comment type="caution">
    <text evidence="2">The sequence shown here is derived from an EMBL/GenBank/DDBJ whole genome shotgun (WGS) entry which is preliminary data.</text>
</comment>
<dbReference type="EMBL" id="SRMA01025251">
    <property type="protein sequence ID" value="TRY96819.1"/>
    <property type="molecule type" value="Genomic_DNA"/>
</dbReference>
<dbReference type="PANTHER" id="PTHR35385">
    <property type="entry name" value="PROTEIN B, PUTATIVE-RELATED-RELATED"/>
    <property type="match status" value="1"/>
</dbReference>
<dbReference type="OrthoDB" id="1902038at2759"/>
<proteinExistence type="predicted"/>
<name>A0A553R3R1_9TELE</name>
<sequence>MTLFRCQHCLGEQQAAEDIDHVEKILPPGYSHLLCHHERLEPAGDMENFRAVLKLQITTQEQVQKWLEDFQKTSALTWRKSRTYPDSGRYNTYRVDLRCHHKTYSASSKRTKNTNCPATMFLVLKRFMSERKSRSGNPHIVEGYFLNVNLRNEHNHGLHTADVMRWRDVSNDTIEKLQQLYRSGHSPSSALKTIKYNLQEVEGENYLYACADRAVCPDLQFCYRLYYKLFPKTLTEPEEKDISEELFRPLELEQSWEMTAVTDAPAAYTEDVVTEAALPIISTEAQHFTEETEPGPSAAEEVVESLDGQLDEIFGVLKRKLNEDASFTSPIRAFVSNFYQIKTDTALQSSLFCFGKVAEIISQISVQPAPALKRKAAGRRGPGRPPKNSRTEHPYCNSRSEETPQTLTICLQEESLLEKTD</sequence>
<organism evidence="2 3">
    <name type="scientific">Danionella cerebrum</name>
    <dbReference type="NCBI Taxonomy" id="2873325"/>
    <lineage>
        <taxon>Eukaryota</taxon>
        <taxon>Metazoa</taxon>
        <taxon>Chordata</taxon>
        <taxon>Craniata</taxon>
        <taxon>Vertebrata</taxon>
        <taxon>Euteleostomi</taxon>
        <taxon>Actinopterygii</taxon>
        <taxon>Neopterygii</taxon>
        <taxon>Teleostei</taxon>
        <taxon>Ostariophysi</taxon>
        <taxon>Cypriniformes</taxon>
        <taxon>Danionidae</taxon>
        <taxon>Danioninae</taxon>
        <taxon>Danionella</taxon>
    </lineage>
</organism>
<protein>
    <submittedName>
        <fullName evidence="2">Uncharacterized protein</fullName>
    </submittedName>
</protein>
<feature type="compositionally biased region" description="Basic residues" evidence="1">
    <location>
        <begin position="372"/>
        <end position="382"/>
    </location>
</feature>
<evidence type="ECO:0000256" key="1">
    <source>
        <dbReference type="SAM" id="MobiDB-lite"/>
    </source>
</evidence>
<evidence type="ECO:0000313" key="2">
    <source>
        <dbReference type="EMBL" id="TRY96819.1"/>
    </source>
</evidence>
<accession>A0A553R3R1</accession>
<dbReference type="AlphaFoldDB" id="A0A553R3R1"/>
<dbReference type="Proteomes" id="UP000316079">
    <property type="component" value="Unassembled WGS sequence"/>
</dbReference>
<gene>
    <name evidence="2" type="ORF">DNTS_015398</name>
</gene>
<dbReference type="PANTHER" id="PTHR35385:SF2">
    <property type="entry name" value="PROTEIN B, PUTATIVE-RELATED"/>
    <property type="match status" value="1"/>
</dbReference>
<evidence type="ECO:0000313" key="3">
    <source>
        <dbReference type="Proteomes" id="UP000316079"/>
    </source>
</evidence>
<reference evidence="2 3" key="1">
    <citation type="journal article" date="2019" name="Sci. Data">
        <title>Hybrid genome assembly and annotation of Danionella translucida.</title>
        <authorList>
            <person name="Kadobianskyi M."/>
            <person name="Schulze L."/>
            <person name="Schuelke M."/>
            <person name="Judkewitz B."/>
        </authorList>
    </citation>
    <scope>NUCLEOTIDE SEQUENCE [LARGE SCALE GENOMIC DNA]</scope>
    <source>
        <strain evidence="2 3">Bolton</strain>
    </source>
</reference>
<keyword evidence="3" id="KW-1185">Reference proteome</keyword>